<organism evidence="2 3">
    <name type="scientific">Knoellia sinensis KCTC 19936</name>
    <dbReference type="NCBI Taxonomy" id="1385520"/>
    <lineage>
        <taxon>Bacteria</taxon>
        <taxon>Bacillati</taxon>
        <taxon>Actinomycetota</taxon>
        <taxon>Actinomycetes</taxon>
        <taxon>Micrococcales</taxon>
        <taxon>Intrasporangiaceae</taxon>
        <taxon>Knoellia</taxon>
    </lineage>
</organism>
<dbReference type="OrthoDB" id="5124314at2"/>
<dbReference type="InterPro" id="IPR008407">
    <property type="entry name" value="Brnchd-chn_aa_trnsp_AzlD"/>
</dbReference>
<accession>A0A0A0J6H6</accession>
<keyword evidence="1" id="KW-0472">Membrane</keyword>
<keyword evidence="1" id="KW-0812">Transmembrane</keyword>
<name>A0A0A0J6H6_9MICO</name>
<feature type="transmembrane region" description="Helical" evidence="1">
    <location>
        <begin position="77"/>
        <end position="97"/>
    </location>
</feature>
<feature type="transmembrane region" description="Helical" evidence="1">
    <location>
        <begin position="37"/>
        <end position="57"/>
    </location>
</feature>
<comment type="caution">
    <text evidence="2">The sequence shown here is derived from an EMBL/GenBank/DDBJ whole genome shotgun (WGS) entry which is preliminary data.</text>
</comment>
<dbReference type="Pfam" id="PF05437">
    <property type="entry name" value="AzlD"/>
    <property type="match status" value="1"/>
</dbReference>
<dbReference type="STRING" id="1385520.N802_16305"/>
<sequence length="100" mass="10181">MRLWLSMLAIAVATAVMKAVGPLALGSRELPDLAQRVVGLLAPTLLAGLIIVELAGPGWTELDTPQVVGAGVAGVTYVARVPMLLAVLAGVAAAALLRQM</sequence>
<evidence type="ECO:0000313" key="3">
    <source>
        <dbReference type="Proteomes" id="UP000030002"/>
    </source>
</evidence>
<gene>
    <name evidence="2" type="ORF">N802_16305</name>
</gene>
<dbReference type="eggNOG" id="ENOG502ZT63">
    <property type="taxonomic scope" value="Bacteria"/>
</dbReference>
<keyword evidence="1" id="KW-1133">Transmembrane helix</keyword>
<keyword evidence="3" id="KW-1185">Reference proteome</keyword>
<dbReference type="Proteomes" id="UP000030002">
    <property type="component" value="Unassembled WGS sequence"/>
</dbReference>
<evidence type="ECO:0000256" key="1">
    <source>
        <dbReference type="SAM" id="Phobius"/>
    </source>
</evidence>
<dbReference type="EMBL" id="AVPJ01000005">
    <property type="protein sequence ID" value="KGN32940.1"/>
    <property type="molecule type" value="Genomic_DNA"/>
</dbReference>
<protein>
    <submittedName>
        <fullName evidence="2">Branched-chain amino acid ABC transporter</fullName>
    </submittedName>
</protein>
<proteinExistence type="predicted"/>
<dbReference type="AlphaFoldDB" id="A0A0A0J6H6"/>
<feature type="transmembrane region" description="Helical" evidence="1">
    <location>
        <begin position="6"/>
        <end position="25"/>
    </location>
</feature>
<dbReference type="RefSeq" id="WP_035914899.1">
    <property type="nucleotide sequence ID" value="NZ_AVPJ01000005.1"/>
</dbReference>
<reference evidence="2 3" key="1">
    <citation type="submission" date="2013-08" db="EMBL/GenBank/DDBJ databases">
        <title>The genome sequence of Knoellia sinensis.</title>
        <authorList>
            <person name="Zhu W."/>
            <person name="Wang G."/>
        </authorList>
    </citation>
    <scope>NUCLEOTIDE SEQUENCE [LARGE SCALE GENOMIC DNA]</scope>
    <source>
        <strain evidence="2 3">KCTC 19936</strain>
    </source>
</reference>
<evidence type="ECO:0000313" key="2">
    <source>
        <dbReference type="EMBL" id="KGN32940.1"/>
    </source>
</evidence>